<evidence type="ECO:0000256" key="1">
    <source>
        <dbReference type="ARBA" id="ARBA00004308"/>
    </source>
</evidence>
<dbReference type="PANTHER" id="PTHR13301">
    <property type="entry name" value="X-BOX TRANSCRIPTION FACTOR-RELATED"/>
    <property type="match status" value="1"/>
</dbReference>
<name>A0A2Z6PDF4_TRISU</name>
<dbReference type="InterPro" id="IPR005150">
    <property type="entry name" value="Cellulose_synth"/>
</dbReference>
<comment type="subcellular location">
    <subcellularLocation>
        <location evidence="1">Endomembrane system</location>
    </subcellularLocation>
</comment>
<dbReference type="GO" id="GO:0012505">
    <property type="term" value="C:endomembrane system"/>
    <property type="evidence" value="ECO:0007669"/>
    <property type="project" value="UniProtKB-SubCell"/>
</dbReference>
<dbReference type="Pfam" id="PF03552">
    <property type="entry name" value="Cellulose_synt"/>
    <property type="match status" value="1"/>
</dbReference>
<keyword evidence="2" id="KW-0328">Glycosyltransferase</keyword>
<accession>A0A2Z6PDF4</accession>
<dbReference type="OrthoDB" id="72851at2759"/>
<evidence type="ECO:0000313" key="9">
    <source>
        <dbReference type="Proteomes" id="UP000242715"/>
    </source>
</evidence>
<evidence type="ECO:0000256" key="2">
    <source>
        <dbReference type="ARBA" id="ARBA00022676"/>
    </source>
</evidence>
<reference evidence="9" key="1">
    <citation type="journal article" date="2017" name="Front. Plant Sci.">
        <title>Climate Clever Clovers: New Paradigm to Reduce the Environmental Footprint of Ruminants by Breeding Low Methanogenic Forages Utilizing Haplotype Variation.</title>
        <authorList>
            <person name="Kaur P."/>
            <person name="Appels R."/>
            <person name="Bayer P.E."/>
            <person name="Keeble-Gagnere G."/>
            <person name="Wang J."/>
            <person name="Hirakawa H."/>
            <person name="Shirasawa K."/>
            <person name="Vercoe P."/>
            <person name="Stefanova K."/>
            <person name="Durmic Z."/>
            <person name="Nichols P."/>
            <person name="Revell C."/>
            <person name="Isobe S.N."/>
            <person name="Edwards D."/>
            <person name="Erskine W."/>
        </authorList>
    </citation>
    <scope>NUCLEOTIDE SEQUENCE [LARGE SCALE GENOMIC DNA]</scope>
    <source>
        <strain evidence="9">cv. Daliak</strain>
    </source>
</reference>
<keyword evidence="7" id="KW-0961">Cell wall biogenesis/degradation</keyword>
<dbReference type="GO" id="GO:0016020">
    <property type="term" value="C:membrane"/>
    <property type="evidence" value="ECO:0007669"/>
    <property type="project" value="InterPro"/>
</dbReference>
<keyword evidence="9" id="KW-1185">Reference proteome</keyword>
<dbReference type="Proteomes" id="UP000242715">
    <property type="component" value="Unassembled WGS sequence"/>
</dbReference>
<keyword evidence="3" id="KW-0808">Transferase</keyword>
<dbReference type="GO" id="GO:0030244">
    <property type="term" value="P:cellulose biosynthetic process"/>
    <property type="evidence" value="ECO:0007669"/>
    <property type="project" value="InterPro"/>
</dbReference>
<sequence>DIYDNLSLKIDVDPNSIPNLLEGEYSVFSNTHRTNHPTIIKVIWENKEMVEDGGLPHLIYISREKRPKQPHHFKAGAMNVLYLGAGLAGLQGIFYGGTNCFHRRKVIYGLSPDDVEKGNKLSDEELKQKFGASKQLMKSVVDTFEGRIYAPSDVIDVCKAVEEANQVAGYGYEYRTGWGKQIGSSPVKVSREEM</sequence>
<dbReference type="GO" id="GO:0071555">
    <property type="term" value="P:cell wall organization"/>
    <property type="evidence" value="ECO:0007669"/>
    <property type="project" value="UniProtKB-KW"/>
</dbReference>
<proteinExistence type="predicted"/>
<dbReference type="AlphaFoldDB" id="A0A2Z6PDF4"/>
<feature type="non-terminal residue" evidence="8">
    <location>
        <position position="1"/>
    </location>
</feature>
<dbReference type="GO" id="GO:0016760">
    <property type="term" value="F:cellulose synthase (UDP-forming) activity"/>
    <property type="evidence" value="ECO:0007669"/>
    <property type="project" value="InterPro"/>
</dbReference>
<dbReference type="EMBL" id="DF973874">
    <property type="protein sequence ID" value="GAU41657.1"/>
    <property type="molecule type" value="Genomic_DNA"/>
</dbReference>
<organism evidence="8 9">
    <name type="scientific">Trifolium subterraneum</name>
    <name type="common">Subterranean clover</name>
    <dbReference type="NCBI Taxonomy" id="3900"/>
    <lineage>
        <taxon>Eukaryota</taxon>
        <taxon>Viridiplantae</taxon>
        <taxon>Streptophyta</taxon>
        <taxon>Embryophyta</taxon>
        <taxon>Tracheophyta</taxon>
        <taxon>Spermatophyta</taxon>
        <taxon>Magnoliopsida</taxon>
        <taxon>eudicotyledons</taxon>
        <taxon>Gunneridae</taxon>
        <taxon>Pentapetalae</taxon>
        <taxon>rosids</taxon>
        <taxon>fabids</taxon>
        <taxon>Fabales</taxon>
        <taxon>Fabaceae</taxon>
        <taxon>Papilionoideae</taxon>
        <taxon>50 kb inversion clade</taxon>
        <taxon>NPAAA clade</taxon>
        <taxon>Hologalegina</taxon>
        <taxon>IRL clade</taxon>
        <taxon>Trifolieae</taxon>
        <taxon>Trifolium</taxon>
    </lineage>
</organism>
<protein>
    <submittedName>
        <fullName evidence="8">Uncharacterized protein</fullName>
    </submittedName>
</protein>
<evidence type="ECO:0000256" key="6">
    <source>
        <dbReference type="ARBA" id="ARBA00023136"/>
    </source>
</evidence>
<keyword evidence="6" id="KW-0472">Membrane</keyword>
<keyword evidence="5" id="KW-1133">Transmembrane helix</keyword>
<gene>
    <name evidence="8" type="ORF">TSUD_272410</name>
</gene>
<evidence type="ECO:0000256" key="3">
    <source>
        <dbReference type="ARBA" id="ARBA00022679"/>
    </source>
</evidence>
<evidence type="ECO:0000256" key="7">
    <source>
        <dbReference type="ARBA" id="ARBA00023316"/>
    </source>
</evidence>
<evidence type="ECO:0000256" key="4">
    <source>
        <dbReference type="ARBA" id="ARBA00022692"/>
    </source>
</evidence>
<keyword evidence="4" id="KW-0812">Transmembrane</keyword>
<evidence type="ECO:0000256" key="5">
    <source>
        <dbReference type="ARBA" id="ARBA00022989"/>
    </source>
</evidence>
<evidence type="ECO:0000313" key="8">
    <source>
        <dbReference type="EMBL" id="GAU41657.1"/>
    </source>
</evidence>